<dbReference type="EMBL" id="GBXM01012967">
    <property type="protein sequence ID" value="JAH95610.1"/>
    <property type="molecule type" value="Transcribed_RNA"/>
</dbReference>
<proteinExistence type="predicted"/>
<protein>
    <submittedName>
        <fullName evidence="1">Uncharacterized protein</fullName>
    </submittedName>
</protein>
<name>A0A0E9X134_ANGAN</name>
<accession>A0A0E9X134</accession>
<evidence type="ECO:0000313" key="1">
    <source>
        <dbReference type="EMBL" id="JAH95610.1"/>
    </source>
</evidence>
<dbReference type="AlphaFoldDB" id="A0A0E9X134"/>
<organism evidence="1">
    <name type="scientific">Anguilla anguilla</name>
    <name type="common">European freshwater eel</name>
    <name type="synonym">Muraena anguilla</name>
    <dbReference type="NCBI Taxonomy" id="7936"/>
    <lineage>
        <taxon>Eukaryota</taxon>
        <taxon>Metazoa</taxon>
        <taxon>Chordata</taxon>
        <taxon>Craniata</taxon>
        <taxon>Vertebrata</taxon>
        <taxon>Euteleostomi</taxon>
        <taxon>Actinopterygii</taxon>
        <taxon>Neopterygii</taxon>
        <taxon>Teleostei</taxon>
        <taxon>Anguilliformes</taxon>
        <taxon>Anguillidae</taxon>
        <taxon>Anguilla</taxon>
    </lineage>
</organism>
<reference evidence="1" key="2">
    <citation type="journal article" date="2015" name="Fish Shellfish Immunol.">
        <title>Early steps in the European eel (Anguilla anguilla)-Vibrio vulnificus interaction in the gills: Role of the RtxA13 toxin.</title>
        <authorList>
            <person name="Callol A."/>
            <person name="Pajuelo D."/>
            <person name="Ebbesson L."/>
            <person name="Teles M."/>
            <person name="MacKenzie S."/>
            <person name="Amaro C."/>
        </authorList>
    </citation>
    <scope>NUCLEOTIDE SEQUENCE</scope>
</reference>
<sequence length="90" mass="10532">MTGNRLSSQGHKVSILDFSVWWSQQLIFILQIPEFHSKQSYTPKQSSMVNLGDYHKECIKCLIFIEDNPAVAYFQDRRLPRDGLLCLLTW</sequence>
<reference evidence="1" key="1">
    <citation type="submission" date="2014-11" db="EMBL/GenBank/DDBJ databases">
        <authorList>
            <person name="Amaro Gonzalez C."/>
        </authorList>
    </citation>
    <scope>NUCLEOTIDE SEQUENCE</scope>
</reference>